<evidence type="ECO:0000256" key="2">
    <source>
        <dbReference type="SAM" id="MobiDB-lite"/>
    </source>
</evidence>
<feature type="compositionally biased region" description="Low complexity" evidence="2">
    <location>
        <begin position="401"/>
        <end position="414"/>
    </location>
</feature>
<feature type="compositionally biased region" description="Pro residues" evidence="2">
    <location>
        <begin position="415"/>
        <end position="436"/>
    </location>
</feature>
<dbReference type="Pfam" id="PF00168">
    <property type="entry name" value="C2"/>
    <property type="match status" value="1"/>
</dbReference>
<protein>
    <recommendedName>
        <fullName evidence="3">C2 domain-containing protein</fullName>
    </recommendedName>
</protein>
<dbReference type="PANTHER" id="PTHR12161:SF5">
    <property type="entry name" value="IST1 HOMOLOG"/>
    <property type="match status" value="1"/>
</dbReference>
<dbReference type="InterPro" id="IPR042277">
    <property type="entry name" value="IST1-like"/>
</dbReference>
<dbReference type="InterPro" id="IPR005061">
    <property type="entry name" value="Ist1"/>
</dbReference>
<reference evidence="4" key="1">
    <citation type="submission" date="2021-01" db="EMBL/GenBank/DDBJ databases">
        <authorList>
            <person name="Corre E."/>
            <person name="Pelletier E."/>
            <person name="Niang G."/>
            <person name="Scheremetjew M."/>
            <person name="Finn R."/>
            <person name="Kale V."/>
            <person name="Holt S."/>
            <person name="Cochrane G."/>
            <person name="Meng A."/>
            <person name="Brown T."/>
            <person name="Cohen L."/>
        </authorList>
    </citation>
    <scope>NUCLEOTIDE SEQUENCE</scope>
    <source>
        <strain evidence="4">CCCM811</strain>
    </source>
</reference>
<sequence>MGASYSLPKFKTKLRVSLQRLKLQINKKGNVAHNVTRKEVITLLKEGKDESARIRAEGMIREEMLMNAFEVTQMMCDLLLTRALYIDKSGKSCPVDMTEACASIIFASGRLGDIPELVEIAQMLASKYGKKWAESHQDNESGQVNRKLVVLLDVNPPKYQAVLQKMRDIARLYKFNWKPKKDADKLPELVAASKKPSGMAQQDAKQDSAPENNDPLAQGTLNVTVHEAKELYEKSWLGGKKPFVVCYVSGASDKSHKTTVGQGPDPKWTGMHFPFHIPGGNRKLVVEVQNQSSARDEVMSTVTLDIDSLEPGAKPSWHRLVMETNGKDKITPQILLSFQFMNLAEGKRGEANIFTVDGKAVDDLQPVVGNIVVEADSSPGYSEAKSEPLTTSAQPPVYKSPEATAPAPVVRAAPSPAPAPAPAPVPAPAPAPAPVDPEPEPEPEPRDDADDLDDLEARFKAL</sequence>
<dbReference type="SUPFAM" id="SSF49562">
    <property type="entry name" value="C2 domain (Calcium/lipid-binding domain, CaLB)"/>
    <property type="match status" value="1"/>
</dbReference>
<gene>
    <name evidence="4" type="ORF">LGLO00237_LOCUS16220</name>
</gene>
<dbReference type="AlphaFoldDB" id="A0A7S4DQW0"/>
<evidence type="ECO:0000313" key="4">
    <source>
        <dbReference type="EMBL" id="CAE0664616.1"/>
    </source>
</evidence>
<feature type="domain" description="C2" evidence="3">
    <location>
        <begin position="201"/>
        <end position="322"/>
    </location>
</feature>
<feature type="region of interest" description="Disordered" evidence="2">
    <location>
        <begin position="193"/>
        <end position="214"/>
    </location>
</feature>
<accession>A0A7S4DQW0</accession>
<feature type="region of interest" description="Disordered" evidence="2">
    <location>
        <begin position="378"/>
        <end position="462"/>
    </location>
</feature>
<dbReference type="Gene3D" id="1.20.1260.60">
    <property type="entry name" value="Vacuolar protein sorting-associated protein Ist1"/>
    <property type="match status" value="1"/>
</dbReference>
<evidence type="ECO:0000259" key="3">
    <source>
        <dbReference type="PROSITE" id="PS50004"/>
    </source>
</evidence>
<name>A0A7S4DQW0_9EUKA</name>
<dbReference type="FunFam" id="1.20.1260.60:FF:000002">
    <property type="entry name" value="Vacuolar protein sorting-associated protein IST1"/>
    <property type="match status" value="1"/>
</dbReference>
<evidence type="ECO:0000256" key="1">
    <source>
        <dbReference type="ARBA" id="ARBA00005536"/>
    </source>
</evidence>
<dbReference type="Pfam" id="PF03398">
    <property type="entry name" value="Ist1"/>
    <property type="match status" value="1"/>
</dbReference>
<dbReference type="GO" id="GO:0015031">
    <property type="term" value="P:protein transport"/>
    <property type="evidence" value="ECO:0007669"/>
    <property type="project" value="InterPro"/>
</dbReference>
<dbReference type="CDD" id="cd00030">
    <property type="entry name" value="C2"/>
    <property type="match status" value="1"/>
</dbReference>
<feature type="compositionally biased region" description="Acidic residues" evidence="2">
    <location>
        <begin position="437"/>
        <end position="454"/>
    </location>
</feature>
<dbReference type="EMBL" id="HBIV01022536">
    <property type="protein sequence ID" value="CAE0664616.1"/>
    <property type="molecule type" value="Transcribed_RNA"/>
</dbReference>
<comment type="similarity">
    <text evidence="1">Belongs to the IST1 family.</text>
</comment>
<dbReference type="PANTHER" id="PTHR12161">
    <property type="entry name" value="IST1 FAMILY MEMBER"/>
    <property type="match status" value="1"/>
</dbReference>
<dbReference type="PROSITE" id="PS50004">
    <property type="entry name" value="C2"/>
    <property type="match status" value="1"/>
</dbReference>
<proteinExistence type="inferred from homology"/>
<dbReference type="InterPro" id="IPR035892">
    <property type="entry name" value="C2_domain_sf"/>
</dbReference>
<dbReference type="Gene3D" id="2.60.40.150">
    <property type="entry name" value="C2 domain"/>
    <property type="match status" value="1"/>
</dbReference>
<organism evidence="4">
    <name type="scientific">Lotharella globosa</name>
    <dbReference type="NCBI Taxonomy" id="91324"/>
    <lineage>
        <taxon>Eukaryota</taxon>
        <taxon>Sar</taxon>
        <taxon>Rhizaria</taxon>
        <taxon>Cercozoa</taxon>
        <taxon>Chlorarachniophyceae</taxon>
        <taxon>Lotharella</taxon>
    </lineage>
</organism>
<dbReference type="InterPro" id="IPR000008">
    <property type="entry name" value="C2_dom"/>
</dbReference>
<dbReference type="SMART" id="SM00239">
    <property type="entry name" value="C2"/>
    <property type="match status" value="1"/>
</dbReference>